<keyword evidence="4" id="KW-0808">Transferase</keyword>
<dbReference type="PANTHER" id="PTHR37984">
    <property type="entry name" value="PROTEIN CBG26694"/>
    <property type="match status" value="1"/>
</dbReference>
<evidence type="ECO:0000313" key="24">
    <source>
        <dbReference type="Proteomes" id="UP001280581"/>
    </source>
</evidence>
<dbReference type="PROSITE" id="PS50994">
    <property type="entry name" value="INTEGRASE"/>
    <property type="match status" value="1"/>
</dbReference>
<keyword evidence="17" id="KW-0233">DNA recombination</keyword>
<keyword evidence="18" id="KW-0539">Nucleus</keyword>
<dbReference type="InterPro" id="IPR041588">
    <property type="entry name" value="Integrase_H2C2"/>
</dbReference>
<dbReference type="InterPro" id="IPR043502">
    <property type="entry name" value="DNA/RNA_pol_sf"/>
</dbReference>
<dbReference type="InterPro" id="IPR043128">
    <property type="entry name" value="Rev_trsase/Diguanyl_cyclase"/>
</dbReference>
<dbReference type="GO" id="GO:0006508">
    <property type="term" value="P:proteolysis"/>
    <property type="evidence" value="ECO:0007669"/>
    <property type="project" value="UniProtKB-KW"/>
</dbReference>
<dbReference type="GO" id="GO:0004190">
    <property type="term" value="F:aspartic-type endopeptidase activity"/>
    <property type="evidence" value="ECO:0007669"/>
    <property type="project" value="UniProtKB-KW"/>
</dbReference>
<feature type="domain" description="Reverse transcriptase" evidence="21">
    <location>
        <begin position="165"/>
        <end position="345"/>
    </location>
</feature>
<dbReference type="Gene3D" id="2.40.50.40">
    <property type="match status" value="1"/>
</dbReference>
<feature type="domain" description="Chromo" evidence="20">
    <location>
        <begin position="990"/>
        <end position="1049"/>
    </location>
</feature>
<dbReference type="Gene3D" id="3.30.420.10">
    <property type="entry name" value="Ribonuclease H-like superfamily/Ribonuclease H"/>
    <property type="match status" value="1"/>
</dbReference>
<evidence type="ECO:0000256" key="8">
    <source>
        <dbReference type="ARBA" id="ARBA00022750"/>
    </source>
</evidence>
<dbReference type="InterPro" id="IPR056924">
    <property type="entry name" value="SH3_Tf2-1"/>
</dbReference>
<comment type="subcellular location">
    <subcellularLocation>
        <location evidence="1">Nucleus</location>
    </subcellularLocation>
</comment>
<feature type="domain" description="Integrase catalytic" evidence="22">
    <location>
        <begin position="689"/>
        <end position="854"/>
    </location>
</feature>
<keyword evidence="5" id="KW-0548">Nucleotidyltransferase</keyword>
<proteinExistence type="predicted"/>
<evidence type="ECO:0000256" key="15">
    <source>
        <dbReference type="ARBA" id="ARBA00022932"/>
    </source>
</evidence>
<dbReference type="Gene3D" id="3.10.10.10">
    <property type="entry name" value="HIV Type 1 Reverse Transcriptase, subunit A, domain 1"/>
    <property type="match status" value="1"/>
</dbReference>
<evidence type="ECO:0000256" key="2">
    <source>
        <dbReference type="ARBA" id="ARBA00011353"/>
    </source>
</evidence>
<gene>
    <name evidence="23" type="ORF">GRF29_216g308988</name>
</gene>
<feature type="region of interest" description="Disordered" evidence="19">
    <location>
        <begin position="1299"/>
        <end position="1323"/>
    </location>
</feature>
<dbReference type="Pfam" id="PF24626">
    <property type="entry name" value="SH3_Tf2-1"/>
    <property type="match status" value="1"/>
</dbReference>
<keyword evidence="3" id="KW-0645">Protease</keyword>
<dbReference type="FunFam" id="3.30.70.270:FF:000020">
    <property type="entry name" value="Transposon Tf2-6 polyprotein-like Protein"/>
    <property type="match status" value="1"/>
</dbReference>
<dbReference type="InterPro" id="IPR023779">
    <property type="entry name" value="Chromodomain_CS"/>
</dbReference>
<evidence type="ECO:0000256" key="4">
    <source>
        <dbReference type="ARBA" id="ARBA00022679"/>
    </source>
</evidence>
<dbReference type="GO" id="GO:0003723">
    <property type="term" value="F:RNA binding"/>
    <property type="evidence" value="ECO:0007669"/>
    <property type="project" value="UniProtKB-KW"/>
</dbReference>
<comment type="caution">
    <text evidence="23">The sequence shown here is derived from an EMBL/GenBank/DDBJ whole genome shotgun (WGS) entry which is preliminary data.</text>
</comment>
<evidence type="ECO:0000256" key="6">
    <source>
        <dbReference type="ARBA" id="ARBA00022722"/>
    </source>
</evidence>
<dbReference type="GO" id="GO:0005634">
    <property type="term" value="C:nucleus"/>
    <property type="evidence" value="ECO:0007669"/>
    <property type="project" value="UniProtKB-SubCell"/>
</dbReference>
<keyword evidence="14" id="KW-0695">RNA-directed DNA polymerase</keyword>
<dbReference type="InterPro" id="IPR041373">
    <property type="entry name" value="RT_RNaseH"/>
</dbReference>
<evidence type="ECO:0008006" key="25">
    <source>
        <dbReference type="Google" id="ProtNLM"/>
    </source>
</evidence>
<dbReference type="Gene3D" id="3.30.70.270">
    <property type="match status" value="2"/>
</dbReference>
<evidence type="ECO:0000256" key="1">
    <source>
        <dbReference type="ARBA" id="ARBA00004123"/>
    </source>
</evidence>
<feature type="region of interest" description="Disordered" evidence="19">
    <location>
        <begin position="1101"/>
        <end position="1180"/>
    </location>
</feature>
<keyword evidence="8" id="KW-0064">Aspartyl protease</keyword>
<dbReference type="PROSITE" id="PS00598">
    <property type="entry name" value="CHROMO_1"/>
    <property type="match status" value="1"/>
</dbReference>
<evidence type="ECO:0000256" key="11">
    <source>
        <dbReference type="ARBA" id="ARBA00022842"/>
    </source>
</evidence>
<dbReference type="GO" id="GO:0006338">
    <property type="term" value="P:chromatin remodeling"/>
    <property type="evidence" value="ECO:0007669"/>
    <property type="project" value="UniProtKB-ARBA"/>
</dbReference>
<dbReference type="GO" id="GO:0003677">
    <property type="term" value="F:DNA binding"/>
    <property type="evidence" value="ECO:0007669"/>
    <property type="project" value="UniProtKB-KW"/>
</dbReference>
<feature type="region of interest" description="Disordered" evidence="19">
    <location>
        <begin position="1227"/>
        <end position="1252"/>
    </location>
</feature>
<evidence type="ECO:0000256" key="13">
    <source>
        <dbReference type="ARBA" id="ARBA00022908"/>
    </source>
</evidence>
<dbReference type="InterPro" id="IPR000477">
    <property type="entry name" value="RT_dom"/>
</dbReference>
<organism evidence="23 24">
    <name type="scientific">Pseudopithomyces chartarum</name>
    <dbReference type="NCBI Taxonomy" id="1892770"/>
    <lineage>
        <taxon>Eukaryota</taxon>
        <taxon>Fungi</taxon>
        <taxon>Dikarya</taxon>
        <taxon>Ascomycota</taxon>
        <taxon>Pezizomycotina</taxon>
        <taxon>Dothideomycetes</taxon>
        <taxon>Pleosporomycetidae</taxon>
        <taxon>Pleosporales</taxon>
        <taxon>Massarineae</taxon>
        <taxon>Didymosphaeriaceae</taxon>
        <taxon>Pseudopithomyces</taxon>
    </lineage>
</organism>
<dbReference type="PANTHER" id="PTHR37984:SF5">
    <property type="entry name" value="PROTEIN NYNRIN-LIKE"/>
    <property type="match status" value="1"/>
</dbReference>
<comment type="subunit">
    <text evidence="2">Component of the NuA4 histone acetyltransferase complex.</text>
</comment>
<evidence type="ECO:0000256" key="10">
    <source>
        <dbReference type="ARBA" id="ARBA00022801"/>
    </source>
</evidence>
<dbReference type="Pfam" id="PF17917">
    <property type="entry name" value="RT_RNaseH"/>
    <property type="match status" value="1"/>
</dbReference>
<evidence type="ECO:0000259" key="21">
    <source>
        <dbReference type="PROSITE" id="PS50878"/>
    </source>
</evidence>
<name>A0AAN6LNF0_9PLEO</name>
<evidence type="ECO:0000256" key="12">
    <source>
        <dbReference type="ARBA" id="ARBA00022884"/>
    </source>
</evidence>
<dbReference type="CDD" id="cd09274">
    <property type="entry name" value="RNase_HI_RT_Ty3"/>
    <property type="match status" value="1"/>
</dbReference>
<keyword evidence="11" id="KW-0460">Magnesium</keyword>
<reference evidence="23 24" key="1">
    <citation type="submission" date="2021-02" db="EMBL/GenBank/DDBJ databases">
        <title>Genome assembly of Pseudopithomyces chartarum.</title>
        <authorList>
            <person name="Jauregui R."/>
            <person name="Singh J."/>
            <person name="Voisey C."/>
        </authorList>
    </citation>
    <scope>NUCLEOTIDE SEQUENCE [LARGE SCALE GENOMIC DNA]</scope>
    <source>
        <strain evidence="23 24">AGR01</strain>
    </source>
</reference>
<dbReference type="SUPFAM" id="SSF53098">
    <property type="entry name" value="Ribonuclease H-like"/>
    <property type="match status" value="1"/>
</dbReference>
<dbReference type="GO" id="GO:0015074">
    <property type="term" value="P:DNA integration"/>
    <property type="evidence" value="ECO:0007669"/>
    <property type="project" value="UniProtKB-KW"/>
</dbReference>
<dbReference type="InterPro" id="IPR000953">
    <property type="entry name" value="Chromo/chromo_shadow_dom"/>
</dbReference>
<keyword evidence="15" id="KW-0239">DNA-directed DNA polymerase</keyword>
<keyword evidence="7" id="KW-0479">Metal-binding</keyword>
<dbReference type="PROSITE" id="PS50878">
    <property type="entry name" value="RT_POL"/>
    <property type="match status" value="1"/>
</dbReference>
<evidence type="ECO:0000313" key="23">
    <source>
        <dbReference type="EMBL" id="KAK3197478.1"/>
    </source>
</evidence>
<dbReference type="InterPro" id="IPR012337">
    <property type="entry name" value="RNaseH-like_sf"/>
</dbReference>
<feature type="compositionally biased region" description="Polar residues" evidence="19">
    <location>
        <begin position="1299"/>
        <end position="1316"/>
    </location>
</feature>
<keyword evidence="16" id="KW-0238">DNA-binding</keyword>
<dbReference type="Pfam" id="PF00078">
    <property type="entry name" value="RVT_1"/>
    <property type="match status" value="1"/>
</dbReference>
<evidence type="ECO:0000256" key="9">
    <source>
        <dbReference type="ARBA" id="ARBA00022759"/>
    </source>
</evidence>
<feature type="compositionally biased region" description="Basic residues" evidence="19">
    <location>
        <begin position="1056"/>
        <end position="1073"/>
    </location>
</feature>
<keyword evidence="6" id="KW-0540">Nuclease</keyword>
<evidence type="ECO:0000259" key="22">
    <source>
        <dbReference type="PROSITE" id="PS50994"/>
    </source>
</evidence>
<dbReference type="CDD" id="cd00024">
    <property type="entry name" value="CD_CSD"/>
    <property type="match status" value="1"/>
</dbReference>
<evidence type="ECO:0000256" key="5">
    <source>
        <dbReference type="ARBA" id="ARBA00022695"/>
    </source>
</evidence>
<dbReference type="EMBL" id="WVTA01000018">
    <property type="protein sequence ID" value="KAK3197478.1"/>
    <property type="molecule type" value="Genomic_DNA"/>
</dbReference>
<feature type="region of interest" description="Disordered" evidence="19">
    <location>
        <begin position="1038"/>
        <end position="1088"/>
    </location>
</feature>
<dbReference type="GO" id="GO:0006310">
    <property type="term" value="P:DNA recombination"/>
    <property type="evidence" value="ECO:0007669"/>
    <property type="project" value="UniProtKB-KW"/>
</dbReference>
<dbReference type="PROSITE" id="PS50013">
    <property type="entry name" value="CHROMO_2"/>
    <property type="match status" value="1"/>
</dbReference>
<dbReference type="SUPFAM" id="SSF54160">
    <property type="entry name" value="Chromo domain-like"/>
    <property type="match status" value="1"/>
</dbReference>
<protein>
    <recommendedName>
        <fullName evidence="25">Reverse transcriptase</fullName>
    </recommendedName>
</protein>
<keyword evidence="12" id="KW-0694">RNA-binding</keyword>
<dbReference type="CDD" id="cd01647">
    <property type="entry name" value="RT_LTR"/>
    <property type="match status" value="1"/>
</dbReference>
<dbReference type="InterPro" id="IPR001584">
    <property type="entry name" value="Integrase_cat-core"/>
</dbReference>
<dbReference type="Proteomes" id="UP001280581">
    <property type="component" value="Unassembled WGS sequence"/>
</dbReference>
<evidence type="ECO:0000256" key="14">
    <source>
        <dbReference type="ARBA" id="ARBA00022918"/>
    </source>
</evidence>
<dbReference type="GO" id="GO:0003964">
    <property type="term" value="F:RNA-directed DNA polymerase activity"/>
    <property type="evidence" value="ECO:0007669"/>
    <property type="project" value="UniProtKB-KW"/>
</dbReference>
<evidence type="ECO:0000259" key="20">
    <source>
        <dbReference type="PROSITE" id="PS50013"/>
    </source>
</evidence>
<dbReference type="GO" id="GO:0004519">
    <property type="term" value="F:endonuclease activity"/>
    <property type="evidence" value="ECO:0007669"/>
    <property type="project" value="UniProtKB-KW"/>
</dbReference>
<dbReference type="Pfam" id="PF17921">
    <property type="entry name" value="Integrase_H2C2"/>
    <property type="match status" value="1"/>
</dbReference>
<dbReference type="Pfam" id="PF00385">
    <property type="entry name" value="Chromo"/>
    <property type="match status" value="1"/>
</dbReference>
<evidence type="ECO:0000256" key="3">
    <source>
        <dbReference type="ARBA" id="ARBA00022670"/>
    </source>
</evidence>
<dbReference type="GO" id="GO:0046872">
    <property type="term" value="F:metal ion binding"/>
    <property type="evidence" value="ECO:0007669"/>
    <property type="project" value="UniProtKB-KW"/>
</dbReference>
<dbReference type="InterPro" id="IPR050951">
    <property type="entry name" value="Retrovirus_Pol_polyprotein"/>
</dbReference>
<evidence type="ECO:0000256" key="17">
    <source>
        <dbReference type="ARBA" id="ARBA00023172"/>
    </source>
</evidence>
<keyword evidence="13" id="KW-0229">DNA integration</keyword>
<keyword evidence="24" id="KW-1185">Reference proteome</keyword>
<dbReference type="InterPro" id="IPR016197">
    <property type="entry name" value="Chromo-like_dom_sf"/>
</dbReference>
<accession>A0AAN6LNF0</accession>
<feature type="region of interest" description="Disordered" evidence="19">
    <location>
        <begin position="40"/>
        <end position="62"/>
    </location>
</feature>
<dbReference type="SUPFAM" id="SSF56672">
    <property type="entry name" value="DNA/RNA polymerases"/>
    <property type="match status" value="1"/>
</dbReference>
<evidence type="ECO:0000256" key="19">
    <source>
        <dbReference type="SAM" id="MobiDB-lite"/>
    </source>
</evidence>
<keyword evidence="10" id="KW-0378">Hydrolase</keyword>
<sequence length="1323" mass="152952">MDLGSLEAIIGYDWLIRHNPVIDWQKKTIHSREPTVRVAGVRRSQTGSKVQHKPQEEGTNQKTTIQQVSPCKFAKIYKKDPQKVGVIWIRRSELQKEGQETLSIPKEYQDFAELFHEKDGETLPKHQEWDHEIHLQDGAKLHPERLRPLSRDQQEELIEWLRKNLKRKFIRPSKSPMASAILFVPKKDGRLRLCVDYRQLNDKTIKNRYPLPLITELMDRLQGARWFTKFDVRDGFYRIRIAKGHEWMTAFRTRYGLYEFTVMPMGLTNAPATFQAVVNKALHEYLDVFCTVYLDDVLVYSGGSLEEHVQHVRKVLDKMKEYRLLLHPNKCEFHTTKTEYLGFIISREGIAMDPKKVSTVQEWPQPKSVKDIQSFLGFTNFYRKFITNYSKTTAPLTEITKKEVGFKWEEKQRTAFENLKELFLSAPLLQMFDPRRKTRVETDASDYALGAVLAQQCDDEKWRPVFFHSRKFSGAELNYDVHDKELLGVVDAFEQWETQLMGAPTKIEVWTDHMNLTSFMTTKKLNRRQVRWAEFLANFDFAIHHRPGTLNGAADALSRRSDLVEDKPDLHNAVLKKQPDGTLQYNQPEEQRWTPKIEVRRAAEEPMKRDHRQRKIVKTQDAPQLIRELHESREWGHPGIEETTRRIANEYAIPKLKQMVTKEISNCLACHKNKPKRHKPYGLLQPLPAAQRPWQSVTMDFIVKLPKSPQPGTRRMCDTIMVMVDRLTKAAKFRPMEEAMTAEELAYEVDNALFAEHGPPEEFITDRDKLFTSKYWDTFTAELGTNRKLSTSFHPQTDGQTERTNQTLEQYLRFYVNKQQDNWVELLPTAQLAYNSARSGTTGYSPHYANYGYEPVAHRDPRDVESISTGAEDKAQRMKELHKILQERITRKAITASRNANKQRIEGPTLKKGDKVFLSQKNLKTKRPSKKLDHLRVGPFEVKGTKGPVTTKLLLPVGTKIHSTFHKNLLEPAPPNATVETQLELEDDEYEVEDIKDLKTIRGQQRYLIKWKGWPEQYNTWEPKENLTNCKEQLKDFQQAREENRARNSQTPGRVARSHPGKRKGQKTKKGQLKKNQPATSPSQPLKVRVASVREYRWRPYPSNPPFAFPAHLSHQQPEGRDERKNALSPPPRQAHDGGVLRPQPPAPAAPLPGARPSAYDASPPARGPTPFPESTGCIPCAQKYSQRNDQKRRPQNNGALIFDNARTPENPTFLTLAILSFPHERDDQRRTSGGFRHGQLGKARQRKQTHQEQAGLTLYATQAKTWHSSYPRVIGTITQKRGVVLQSQRHLAEVTAQAQRITVQQEHNRSRTTNGRGKAGYQ</sequence>
<evidence type="ECO:0000256" key="7">
    <source>
        <dbReference type="ARBA" id="ARBA00022723"/>
    </source>
</evidence>
<dbReference type="Gene3D" id="1.10.340.70">
    <property type="match status" value="1"/>
</dbReference>
<dbReference type="SMART" id="SM00298">
    <property type="entry name" value="CHROMO"/>
    <property type="match status" value="1"/>
</dbReference>
<evidence type="ECO:0000256" key="16">
    <source>
        <dbReference type="ARBA" id="ARBA00023125"/>
    </source>
</evidence>
<keyword evidence="9" id="KW-0255">Endonuclease</keyword>
<dbReference type="GO" id="GO:0003887">
    <property type="term" value="F:DNA-directed DNA polymerase activity"/>
    <property type="evidence" value="ECO:0007669"/>
    <property type="project" value="UniProtKB-KW"/>
</dbReference>
<dbReference type="InterPro" id="IPR036397">
    <property type="entry name" value="RNaseH_sf"/>
</dbReference>
<evidence type="ECO:0000256" key="18">
    <source>
        <dbReference type="ARBA" id="ARBA00023242"/>
    </source>
</evidence>
<dbReference type="InterPro" id="IPR023780">
    <property type="entry name" value="Chromo_domain"/>
</dbReference>